<dbReference type="InterPro" id="IPR012340">
    <property type="entry name" value="NA-bd_OB-fold"/>
</dbReference>
<evidence type="ECO:0000313" key="3">
    <source>
        <dbReference type="EMBL" id="TNJ30014.1"/>
    </source>
</evidence>
<accession>A0A4Z1SW60</accession>
<dbReference type="EMBL" id="VDLU01000001">
    <property type="protein sequence ID" value="TNJ30014.1"/>
    <property type="molecule type" value="Genomic_DNA"/>
</dbReference>
<gene>
    <name evidence="3" type="ORF">GMRT_13594</name>
</gene>
<dbReference type="VEuPathDB" id="GiardiaDB:GMRT_13594"/>
<feature type="region of interest" description="Disordered" evidence="1">
    <location>
        <begin position="1"/>
        <end position="34"/>
    </location>
</feature>
<dbReference type="OrthoDB" id="372421at2759"/>
<sequence>MKTQDKESTHKATAPFSTLTSRVPVPSSATGFSRHLSTGDAKVLLQKAPNRFIRGCLHINPGYLQGTVYSERHRQDVHISTREALNRALDGDEVVVYLLESEEQKISYVNWSLDDVERDEILTITKSRMEGLVVAILKPANPEVTLECTVQKDGHVARVVRLMPKLRNFPLIEVPGITFAQKDSTLSYIVRIDGWYVQNAFPHGTIVSECPCKTQLTSTDDITQDPQGFLDAKVEHILGATGFPYHFRDDHDASPYQKVVDEGEQELMDLCGLTREQIYQPSDLSSGTYNSLMEYFTSSEFEDKLRALGRRNFCMLPVFTIDPDTARDFDDAIHVSVLIQDGEDLKAISMHTYLQMKETDEVAPEIKGYEVGIHIADTTHYLDKCPWLDARAQETTTSIYLSDRCCPMLPKALSNTLCSLNPLVPRFTFSLVVQLSSEGLILPQDIWFGRGLIFSYARLDYCAAQRLLEANYTNDDVSPKTTLFFDMWPCIEGFAPTIAAAVQHANQMAHNFRAIRKSYGALTISLQKVRLSIDVETLTTEFREPERADDAHNLIEEFMLLANQLVASKLVACFPTLPILRVHPPPIYRSEVDALFASHHFPRLCIESSQQINKYICALAEVMPCSNDKKLTAANTIFLHNLLARASYHIGTASCPQILAHWGIHSSLYMHFTSPIRRYADDIAHRMLALGLALEARIFDKNPTYDSTPEFALRPYRLRIPEPWNIYEKPIFFPPTSLTKLVDSIYRGEDEGMIEEGNKTRSKKGLSQFLRDNEQLATLARGKIKEALRAIVDMVNQCEDITDGVIPAVEAPSSKDDPVAMSVVKDVEKDLEELGYKYETLKSCVELCNKFSKEADRAEEVDQRILFALRIEKTPEYRERGGIPVTAYVTKLDQKFGIIFSVFEYGLYFALKRSLIFDEHGKARIEDFAPDVPVERQQNERQANSGPQAELELEDFDVAVELAPEKDSPSGARSIELVVHMMQHFDALLVPCSESILDGIDLLLTNVQEKK</sequence>
<dbReference type="Gene3D" id="2.40.50.690">
    <property type="match status" value="1"/>
</dbReference>
<comment type="caution">
    <text evidence="3">The sequence shown here is derived from an EMBL/GenBank/DDBJ whole genome shotgun (WGS) entry which is preliminary data.</text>
</comment>
<protein>
    <submittedName>
        <fullName evidence="3">Putative Ribonuclease</fullName>
    </submittedName>
</protein>
<keyword evidence="4" id="KW-1185">Reference proteome</keyword>
<proteinExistence type="predicted"/>
<dbReference type="Pfam" id="PF00773">
    <property type="entry name" value="RNB"/>
    <property type="match status" value="1"/>
</dbReference>
<dbReference type="SMART" id="SM00955">
    <property type="entry name" value="RNB"/>
    <property type="match status" value="1"/>
</dbReference>
<dbReference type="InterPro" id="IPR050180">
    <property type="entry name" value="RNR_Ribonuclease"/>
</dbReference>
<organism evidence="3 4">
    <name type="scientific">Giardia muris</name>
    <dbReference type="NCBI Taxonomy" id="5742"/>
    <lineage>
        <taxon>Eukaryota</taxon>
        <taxon>Metamonada</taxon>
        <taxon>Diplomonadida</taxon>
        <taxon>Hexamitidae</taxon>
        <taxon>Giardiinae</taxon>
        <taxon>Giardia</taxon>
    </lineage>
</organism>
<name>A0A4Z1SW60_GIAMU</name>
<dbReference type="GO" id="GO:0006402">
    <property type="term" value="P:mRNA catabolic process"/>
    <property type="evidence" value="ECO:0007669"/>
    <property type="project" value="TreeGrafter"/>
</dbReference>
<evidence type="ECO:0000259" key="2">
    <source>
        <dbReference type="SMART" id="SM00955"/>
    </source>
</evidence>
<dbReference type="GO" id="GO:0003723">
    <property type="term" value="F:RNA binding"/>
    <property type="evidence" value="ECO:0007669"/>
    <property type="project" value="InterPro"/>
</dbReference>
<dbReference type="InterPro" id="IPR001900">
    <property type="entry name" value="RNase_II/R"/>
</dbReference>
<dbReference type="AlphaFoldDB" id="A0A4Z1SW60"/>
<feature type="compositionally biased region" description="Basic and acidic residues" evidence="1">
    <location>
        <begin position="1"/>
        <end position="10"/>
    </location>
</feature>
<dbReference type="PANTHER" id="PTHR23355">
    <property type="entry name" value="RIBONUCLEASE"/>
    <property type="match status" value="1"/>
</dbReference>
<evidence type="ECO:0000256" key="1">
    <source>
        <dbReference type="SAM" id="MobiDB-lite"/>
    </source>
</evidence>
<dbReference type="GO" id="GO:0000932">
    <property type="term" value="C:P-body"/>
    <property type="evidence" value="ECO:0007669"/>
    <property type="project" value="TreeGrafter"/>
</dbReference>
<dbReference type="SUPFAM" id="SSF50249">
    <property type="entry name" value="Nucleic acid-binding proteins"/>
    <property type="match status" value="2"/>
</dbReference>
<dbReference type="PANTHER" id="PTHR23355:SF9">
    <property type="entry name" value="DIS3-LIKE EXONUCLEASE 2"/>
    <property type="match status" value="1"/>
</dbReference>
<reference evidence="3 4" key="1">
    <citation type="submission" date="2019-05" db="EMBL/GenBank/DDBJ databases">
        <title>The compact genome of Giardia muris reveals important steps in the evolution of intestinal protozoan parasites.</title>
        <authorList>
            <person name="Xu F."/>
            <person name="Jimenez-Gonzalez A."/>
            <person name="Einarsson E."/>
            <person name="Astvaldsson A."/>
            <person name="Peirasmaki D."/>
            <person name="Eckmann L."/>
            <person name="Andersson J.O."/>
            <person name="Svard S.G."/>
            <person name="Jerlstrom-Hultqvist J."/>
        </authorList>
    </citation>
    <scope>NUCLEOTIDE SEQUENCE [LARGE SCALE GENOMIC DNA]</scope>
    <source>
        <strain evidence="3 4">Roberts-Thomson</strain>
    </source>
</reference>
<feature type="compositionally biased region" description="Polar residues" evidence="1">
    <location>
        <begin position="15"/>
        <end position="31"/>
    </location>
</feature>
<evidence type="ECO:0000313" key="4">
    <source>
        <dbReference type="Proteomes" id="UP000315496"/>
    </source>
</evidence>
<dbReference type="Proteomes" id="UP000315496">
    <property type="component" value="Chromosome 1"/>
</dbReference>
<feature type="domain" description="RNB" evidence="2">
    <location>
        <begin position="310"/>
        <end position="694"/>
    </location>
</feature>
<dbReference type="GO" id="GO:0000175">
    <property type="term" value="F:3'-5'-RNA exonuclease activity"/>
    <property type="evidence" value="ECO:0007669"/>
    <property type="project" value="TreeGrafter"/>
</dbReference>